<protein>
    <submittedName>
        <fullName evidence="2">Uncharacterized protein</fullName>
    </submittedName>
</protein>
<comment type="caution">
    <text evidence="2">The sequence shown here is derived from an EMBL/GenBank/DDBJ whole genome shotgun (WGS) entry which is preliminary data.</text>
</comment>
<organism evidence="2 3">
    <name type="scientific">Synaphobranchus kaupii</name>
    <name type="common">Kaup's arrowtooth eel</name>
    <dbReference type="NCBI Taxonomy" id="118154"/>
    <lineage>
        <taxon>Eukaryota</taxon>
        <taxon>Metazoa</taxon>
        <taxon>Chordata</taxon>
        <taxon>Craniata</taxon>
        <taxon>Vertebrata</taxon>
        <taxon>Euteleostomi</taxon>
        <taxon>Actinopterygii</taxon>
        <taxon>Neopterygii</taxon>
        <taxon>Teleostei</taxon>
        <taxon>Anguilliformes</taxon>
        <taxon>Synaphobranchidae</taxon>
        <taxon>Synaphobranchus</taxon>
    </lineage>
</organism>
<keyword evidence="3" id="KW-1185">Reference proteome</keyword>
<reference evidence="2" key="1">
    <citation type="journal article" date="2023" name="Science">
        <title>Genome structures resolve the early diversification of teleost fishes.</title>
        <authorList>
            <person name="Parey E."/>
            <person name="Louis A."/>
            <person name="Montfort J."/>
            <person name="Bouchez O."/>
            <person name="Roques C."/>
            <person name="Iampietro C."/>
            <person name="Lluch J."/>
            <person name="Castinel A."/>
            <person name="Donnadieu C."/>
            <person name="Desvignes T."/>
            <person name="Floi Bucao C."/>
            <person name="Jouanno E."/>
            <person name="Wen M."/>
            <person name="Mejri S."/>
            <person name="Dirks R."/>
            <person name="Jansen H."/>
            <person name="Henkel C."/>
            <person name="Chen W.J."/>
            <person name="Zahm M."/>
            <person name="Cabau C."/>
            <person name="Klopp C."/>
            <person name="Thompson A.W."/>
            <person name="Robinson-Rechavi M."/>
            <person name="Braasch I."/>
            <person name="Lecointre G."/>
            <person name="Bobe J."/>
            <person name="Postlethwait J.H."/>
            <person name="Berthelot C."/>
            <person name="Roest Crollius H."/>
            <person name="Guiguen Y."/>
        </authorList>
    </citation>
    <scope>NUCLEOTIDE SEQUENCE</scope>
    <source>
        <strain evidence="2">WJC10195</strain>
    </source>
</reference>
<evidence type="ECO:0000313" key="2">
    <source>
        <dbReference type="EMBL" id="KAJ8381979.1"/>
    </source>
</evidence>
<feature type="compositionally biased region" description="Basic residues" evidence="1">
    <location>
        <begin position="52"/>
        <end position="67"/>
    </location>
</feature>
<proteinExistence type="predicted"/>
<feature type="compositionally biased region" description="Basic and acidic residues" evidence="1">
    <location>
        <begin position="32"/>
        <end position="41"/>
    </location>
</feature>
<dbReference type="Proteomes" id="UP001152622">
    <property type="component" value="Chromosome 1"/>
</dbReference>
<evidence type="ECO:0000256" key="1">
    <source>
        <dbReference type="SAM" id="MobiDB-lite"/>
    </source>
</evidence>
<gene>
    <name evidence="2" type="ORF">SKAU_G00027570</name>
</gene>
<dbReference type="EMBL" id="JAINUF010000001">
    <property type="protein sequence ID" value="KAJ8381979.1"/>
    <property type="molecule type" value="Genomic_DNA"/>
</dbReference>
<feature type="compositionally biased region" description="Polar residues" evidence="1">
    <location>
        <begin position="19"/>
        <end position="29"/>
    </location>
</feature>
<feature type="compositionally biased region" description="Basic residues" evidence="1">
    <location>
        <begin position="96"/>
        <end position="105"/>
    </location>
</feature>
<dbReference type="OrthoDB" id="74314at2759"/>
<sequence length="181" mass="19979">MHPGRKYSPTQYLAGLSPLTISTENTVPNPQVDKELEESPEKMSPPQNAKTRNSKAKGMRAIKRRSSPTRSLEAAEAAGNELHQEKGLSPAERGGAAHRGRKRGYRPPDVRTIFESPEKDPRVPEEKGEGHVFCPDVSGAWCDLCCEYILQNRLTCTGREMIILASLNIIDINEEVSVKAA</sequence>
<accession>A0A9Q1GD51</accession>
<name>A0A9Q1GD51_SYNKA</name>
<feature type="compositionally biased region" description="Basic and acidic residues" evidence="1">
    <location>
        <begin position="116"/>
        <end position="128"/>
    </location>
</feature>
<dbReference type="AlphaFoldDB" id="A0A9Q1GD51"/>
<feature type="region of interest" description="Disordered" evidence="1">
    <location>
        <begin position="1"/>
        <end position="128"/>
    </location>
</feature>
<evidence type="ECO:0000313" key="3">
    <source>
        <dbReference type="Proteomes" id="UP001152622"/>
    </source>
</evidence>